<accession>A0ABU1CBW7</accession>
<protein>
    <submittedName>
        <fullName evidence="2">Type II secretion system protein</fullName>
    </submittedName>
</protein>
<name>A0ABU1CBW7_9GAMM</name>
<keyword evidence="1" id="KW-0812">Transmembrane</keyword>
<evidence type="ECO:0000313" key="3">
    <source>
        <dbReference type="Proteomes" id="UP001233535"/>
    </source>
</evidence>
<organism evidence="2 3">
    <name type="scientific">Lysobacter arvi</name>
    <dbReference type="NCBI Taxonomy" id="3038776"/>
    <lineage>
        <taxon>Bacteria</taxon>
        <taxon>Pseudomonadati</taxon>
        <taxon>Pseudomonadota</taxon>
        <taxon>Gammaproteobacteria</taxon>
        <taxon>Lysobacterales</taxon>
        <taxon>Lysobacteraceae</taxon>
        <taxon>Lysobacter</taxon>
    </lineage>
</organism>
<dbReference type="Proteomes" id="UP001233535">
    <property type="component" value="Unassembled WGS sequence"/>
</dbReference>
<evidence type="ECO:0000256" key="1">
    <source>
        <dbReference type="SAM" id="Phobius"/>
    </source>
</evidence>
<keyword evidence="1" id="KW-1133">Transmembrane helix</keyword>
<evidence type="ECO:0000313" key="2">
    <source>
        <dbReference type="EMBL" id="MDR0182580.1"/>
    </source>
</evidence>
<sequence>MAPSIRHGRCASPANHRQRGFGLLWALVCVAVMGIYLARVGTVWSTQVQRSREAELLRNGDAIRKAIQSYVRADASGTFPRSFDDLLGDPRVSFARRHLRQPYVDPMTGGDWELIRGAQGELYGVYSRAEGEPLKQDDFPPDYQSFVLKKSYQEWKFAVYPGGGMMRR</sequence>
<proteinExistence type="predicted"/>
<reference evidence="2 3" key="1">
    <citation type="submission" date="2023-04" db="EMBL/GenBank/DDBJ databases">
        <title>Lysobacter sp. strain UC isolated from soil sample.</title>
        <authorList>
            <person name="Choksket S."/>
            <person name="Harshvardhan F."/>
            <person name="Rana R."/>
            <person name="Patil P.B."/>
            <person name="Korpole S."/>
        </authorList>
    </citation>
    <scope>NUCLEOTIDE SEQUENCE [LARGE SCALE GENOMIC DNA]</scope>
    <source>
        <strain evidence="2 3">UC</strain>
    </source>
</reference>
<keyword evidence="1" id="KW-0472">Membrane</keyword>
<comment type="caution">
    <text evidence="2">The sequence shown here is derived from an EMBL/GenBank/DDBJ whole genome shotgun (WGS) entry which is preliminary data.</text>
</comment>
<feature type="transmembrane region" description="Helical" evidence="1">
    <location>
        <begin position="21"/>
        <end position="44"/>
    </location>
</feature>
<keyword evidence="3" id="KW-1185">Reference proteome</keyword>
<dbReference type="RefSeq" id="WP_309261703.1">
    <property type="nucleotide sequence ID" value="NZ_JARUHG010000001.1"/>
</dbReference>
<dbReference type="EMBL" id="JARUHG010000001">
    <property type="protein sequence ID" value="MDR0182580.1"/>
    <property type="molecule type" value="Genomic_DNA"/>
</dbReference>
<gene>
    <name evidence="2" type="ORF">P8609_06295</name>
</gene>